<keyword evidence="3 4" id="KW-0274">FAD</keyword>
<dbReference type="InterPro" id="IPR002081">
    <property type="entry name" value="Cryptochrome/DNA_photolyase_1"/>
</dbReference>
<name>A0A285CNM4_9RHOB</name>
<organism evidence="6 7">
    <name type="scientific">Cereibacter ovatus</name>
    <dbReference type="NCBI Taxonomy" id="439529"/>
    <lineage>
        <taxon>Bacteria</taxon>
        <taxon>Pseudomonadati</taxon>
        <taxon>Pseudomonadota</taxon>
        <taxon>Alphaproteobacteria</taxon>
        <taxon>Rhodobacterales</taxon>
        <taxon>Paracoccaceae</taxon>
        <taxon>Cereibacter</taxon>
    </lineage>
</organism>
<dbReference type="Gene3D" id="1.10.579.10">
    <property type="entry name" value="DNA Cyclobutane Dipyrimidine Photolyase, subunit A, domain 3"/>
    <property type="match status" value="1"/>
</dbReference>
<dbReference type="RefSeq" id="WP_097029607.1">
    <property type="nucleotide sequence ID" value="NZ_OAOQ01000003.1"/>
</dbReference>
<dbReference type="GO" id="GO:0003904">
    <property type="term" value="F:deoxyribodipyrimidine photo-lyase activity"/>
    <property type="evidence" value="ECO:0007669"/>
    <property type="project" value="TreeGrafter"/>
</dbReference>
<dbReference type="SUPFAM" id="SSF48173">
    <property type="entry name" value="Cryptochrome/photolyase FAD-binding domain"/>
    <property type="match status" value="1"/>
</dbReference>
<dbReference type="InterPro" id="IPR014729">
    <property type="entry name" value="Rossmann-like_a/b/a_fold"/>
</dbReference>
<dbReference type="GO" id="GO:0071949">
    <property type="term" value="F:FAD binding"/>
    <property type="evidence" value="ECO:0007669"/>
    <property type="project" value="TreeGrafter"/>
</dbReference>
<feature type="binding site" evidence="4">
    <location>
        <begin position="197"/>
        <end position="201"/>
    </location>
    <ligand>
        <name>FAD</name>
        <dbReference type="ChEBI" id="CHEBI:57692"/>
    </ligand>
</feature>
<dbReference type="PROSITE" id="PS51645">
    <property type="entry name" value="PHR_CRY_ALPHA_BETA"/>
    <property type="match status" value="1"/>
</dbReference>
<evidence type="ECO:0000313" key="7">
    <source>
        <dbReference type="Proteomes" id="UP000219467"/>
    </source>
</evidence>
<feature type="binding site" evidence="4">
    <location>
        <position position="183"/>
    </location>
    <ligand>
        <name>FAD</name>
        <dbReference type="ChEBI" id="CHEBI:57692"/>
    </ligand>
</feature>
<evidence type="ECO:0000256" key="4">
    <source>
        <dbReference type="PIRSR" id="PIRSR602081-1"/>
    </source>
</evidence>
<dbReference type="InterPro" id="IPR005101">
    <property type="entry name" value="Cryptochr/Photolyase_FAD-bd"/>
</dbReference>
<dbReference type="GO" id="GO:0009416">
    <property type="term" value="P:response to light stimulus"/>
    <property type="evidence" value="ECO:0007669"/>
    <property type="project" value="TreeGrafter"/>
</dbReference>
<dbReference type="PANTHER" id="PTHR11455">
    <property type="entry name" value="CRYPTOCHROME"/>
    <property type="match status" value="1"/>
</dbReference>
<dbReference type="Gene3D" id="1.25.40.80">
    <property type="match status" value="1"/>
</dbReference>
<dbReference type="EMBL" id="OAOQ01000003">
    <property type="protein sequence ID" value="SNX69149.1"/>
    <property type="molecule type" value="Genomic_DNA"/>
</dbReference>
<dbReference type="Gene3D" id="3.40.50.620">
    <property type="entry name" value="HUPs"/>
    <property type="match status" value="1"/>
</dbReference>
<reference evidence="7" key="1">
    <citation type="submission" date="2017-08" db="EMBL/GenBank/DDBJ databases">
        <authorList>
            <person name="Varghese N."/>
            <person name="Submissions S."/>
        </authorList>
    </citation>
    <scope>NUCLEOTIDE SEQUENCE [LARGE SCALE GENOMIC DNA]</scope>
    <source>
        <strain evidence="7">JA234</strain>
    </source>
</reference>
<keyword evidence="6" id="KW-0456">Lyase</keyword>
<gene>
    <name evidence="6" type="ORF">SAMN05878503_103136</name>
</gene>
<dbReference type="Pfam" id="PF03441">
    <property type="entry name" value="FAD_binding_7"/>
    <property type="match status" value="1"/>
</dbReference>
<dbReference type="InterPro" id="IPR036134">
    <property type="entry name" value="Crypto/Photolyase_FAD-like_sf"/>
</dbReference>
<dbReference type="Proteomes" id="UP000219467">
    <property type="component" value="Unassembled WGS sequence"/>
</dbReference>
<dbReference type="InterPro" id="IPR006050">
    <property type="entry name" value="DNA_photolyase_N"/>
</dbReference>
<evidence type="ECO:0000313" key="6">
    <source>
        <dbReference type="EMBL" id="SNX69149.1"/>
    </source>
</evidence>
<dbReference type="Pfam" id="PF00875">
    <property type="entry name" value="DNA_photolyase"/>
    <property type="match status" value="1"/>
</dbReference>
<evidence type="ECO:0000256" key="3">
    <source>
        <dbReference type="ARBA" id="ARBA00022827"/>
    </source>
</evidence>
<comment type="cofactor">
    <cofactor evidence="4">
        <name>FAD</name>
        <dbReference type="ChEBI" id="CHEBI:57692"/>
    </cofactor>
    <text evidence="4">Binds 1 FAD per subunit.</text>
</comment>
<dbReference type="SUPFAM" id="SSF52425">
    <property type="entry name" value="Cryptochrome/photolyase, N-terminal domain"/>
    <property type="match status" value="1"/>
</dbReference>
<keyword evidence="2 4" id="KW-0285">Flavoprotein</keyword>
<dbReference type="GO" id="GO:0003677">
    <property type="term" value="F:DNA binding"/>
    <property type="evidence" value="ECO:0007669"/>
    <property type="project" value="TreeGrafter"/>
</dbReference>
<feature type="domain" description="Photolyase/cryptochrome alpha/beta" evidence="5">
    <location>
        <begin position="1"/>
        <end position="128"/>
    </location>
</feature>
<dbReference type="InterPro" id="IPR036155">
    <property type="entry name" value="Crypto/Photolyase_N_sf"/>
</dbReference>
<evidence type="ECO:0000259" key="5">
    <source>
        <dbReference type="PROSITE" id="PS51645"/>
    </source>
</evidence>
<evidence type="ECO:0000256" key="2">
    <source>
        <dbReference type="ARBA" id="ARBA00022630"/>
    </source>
</evidence>
<comment type="cofactor">
    <cofactor evidence="1">
        <name>(6R)-5,10-methylene-5,6,7,8-tetrahydrofolate</name>
        <dbReference type="ChEBI" id="CHEBI:15636"/>
    </cofactor>
</comment>
<proteinExistence type="predicted"/>
<keyword evidence="7" id="KW-1185">Reference proteome</keyword>
<dbReference type="AlphaFoldDB" id="A0A285CNM4"/>
<feature type="binding site" evidence="4">
    <location>
        <position position="230"/>
    </location>
    <ligand>
        <name>FAD</name>
        <dbReference type="ChEBI" id="CHEBI:57692"/>
    </ligand>
</feature>
<dbReference type="PANTHER" id="PTHR11455:SF9">
    <property type="entry name" value="CRYPTOCHROME CIRCADIAN CLOCK 5 ISOFORM X1"/>
    <property type="match status" value="1"/>
</dbReference>
<accession>A0A285CNM4</accession>
<sequence>MNVLVWFRNDLRITDHPALALAAEAGEAVLPLHIVDPAEWAGAARSARQWDFRAESLRELREALAALGAPLAVRVGDPVAVLDKLCRLHRIGRILCLDDPACGPLDLRVAEWAASAGVALAILATGPGAAAALRALPAVEPGPIPPARALRLAPDRCPHRQTGGRAQGLLLLQSFLDRRAEGYRAGRDHPLLAERVSSRLSPHLAAGTLSRAEVRAAVADRLAARPGGDWGPGLLAFRAALAPPAPVAPPPEDRAADPARLAALHKAETGLPFLDATLRCLAATGWLPARLRGMVASVALHHLGLPEHAAGAVLAAGLTDHAPPVHWAQIRRAATGRPADPIALAASLDPGGAFTRRWLPELAEVPPPFLQEPWRWSGAPRLLGRRYPEAVVDPATALRDARHRLAQRPAAPPVELIDWSGARPLRGRRMPATPGQLCLDL</sequence>
<dbReference type="OrthoDB" id="9772484at2"/>
<evidence type="ECO:0000256" key="1">
    <source>
        <dbReference type="ARBA" id="ARBA00001932"/>
    </source>
</evidence>
<protein>
    <submittedName>
        <fullName evidence="6">Deoxyribodipyrimidine photo-lyase type I</fullName>
    </submittedName>
</protein>